<protein>
    <submittedName>
        <fullName evidence="1">Uncharacterized protein</fullName>
    </submittedName>
</protein>
<accession>A0ABD6EKS0</accession>
<evidence type="ECO:0000313" key="2">
    <source>
        <dbReference type="Proteomes" id="UP001608902"/>
    </source>
</evidence>
<comment type="caution">
    <text evidence="1">The sequence shown here is derived from an EMBL/GenBank/DDBJ whole genome shotgun (WGS) entry which is preliminary data.</text>
</comment>
<name>A0ABD6EKS0_9BILA</name>
<keyword evidence="2" id="KW-1185">Reference proteome</keyword>
<dbReference type="EMBL" id="JBGFUD010002789">
    <property type="protein sequence ID" value="MFH4978011.1"/>
    <property type="molecule type" value="Genomic_DNA"/>
</dbReference>
<gene>
    <name evidence="1" type="ORF">AB6A40_004720</name>
</gene>
<organism evidence="1 2">
    <name type="scientific">Gnathostoma spinigerum</name>
    <dbReference type="NCBI Taxonomy" id="75299"/>
    <lineage>
        <taxon>Eukaryota</taxon>
        <taxon>Metazoa</taxon>
        <taxon>Ecdysozoa</taxon>
        <taxon>Nematoda</taxon>
        <taxon>Chromadorea</taxon>
        <taxon>Rhabditida</taxon>
        <taxon>Spirurina</taxon>
        <taxon>Gnathostomatomorpha</taxon>
        <taxon>Gnathostomatoidea</taxon>
        <taxon>Gnathostomatidae</taxon>
        <taxon>Gnathostoma</taxon>
    </lineage>
</organism>
<reference evidence="1 2" key="1">
    <citation type="submission" date="2024-08" db="EMBL/GenBank/DDBJ databases">
        <title>Gnathostoma spinigerum genome.</title>
        <authorList>
            <person name="Gonzalez-Bertolin B."/>
            <person name="Monzon S."/>
            <person name="Zaballos A."/>
            <person name="Jimenez P."/>
            <person name="Dekumyoy P."/>
            <person name="Varona S."/>
            <person name="Cuesta I."/>
            <person name="Sumanam S."/>
            <person name="Adisakwattana P."/>
            <person name="Gasser R.B."/>
            <person name="Hernandez-Gonzalez A."/>
            <person name="Young N.D."/>
            <person name="Perteguer M.J."/>
        </authorList>
    </citation>
    <scope>NUCLEOTIDE SEQUENCE [LARGE SCALE GENOMIC DNA]</scope>
    <source>
        <strain evidence="1">AL3</strain>
        <tissue evidence="1">Liver</tissue>
    </source>
</reference>
<evidence type="ECO:0000313" key="1">
    <source>
        <dbReference type="EMBL" id="MFH4978011.1"/>
    </source>
</evidence>
<sequence>MVRHGQDTVGKRLFHSFTKISGNQGNIRLRTEVVEEFQEYPWHQGLTSHKMGVTLTSYLIFYSATKSYRLKCDCS</sequence>
<dbReference type="Proteomes" id="UP001608902">
    <property type="component" value="Unassembled WGS sequence"/>
</dbReference>
<dbReference type="AlphaFoldDB" id="A0ABD6EKS0"/>
<proteinExistence type="predicted"/>